<dbReference type="GO" id="GO:0016887">
    <property type="term" value="F:ATP hydrolysis activity"/>
    <property type="evidence" value="ECO:0007669"/>
    <property type="project" value="InterPro"/>
</dbReference>
<dbReference type="GO" id="GO:0005694">
    <property type="term" value="C:chromosome"/>
    <property type="evidence" value="ECO:0007669"/>
    <property type="project" value="InterPro"/>
</dbReference>
<gene>
    <name evidence="6" type="ORF">ECRASSUSDP1_LOCUS9776</name>
</gene>
<dbReference type="Gene3D" id="3.30.70.1620">
    <property type="match status" value="1"/>
</dbReference>
<dbReference type="InterPro" id="IPR027417">
    <property type="entry name" value="P-loop_NTPase"/>
</dbReference>
<evidence type="ECO:0000256" key="2">
    <source>
        <dbReference type="ARBA" id="ARBA00023054"/>
    </source>
</evidence>
<proteinExistence type="inferred from homology"/>
<dbReference type="EMBL" id="CAMPGE010009616">
    <property type="protein sequence ID" value="CAI2368483.1"/>
    <property type="molecule type" value="Genomic_DNA"/>
</dbReference>
<name>A0AAD1UFP2_EUPCR</name>
<dbReference type="Pfam" id="PF06470">
    <property type="entry name" value="SMC_hinge"/>
    <property type="match status" value="1"/>
</dbReference>
<dbReference type="GO" id="GO:0005524">
    <property type="term" value="F:ATP binding"/>
    <property type="evidence" value="ECO:0007669"/>
    <property type="project" value="InterPro"/>
</dbReference>
<feature type="coiled-coil region" evidence="4">
    <location>
        <begin position="838"/>
        <end position="940"/>
    </location>
</feature>
<dbReference type="InterPro" id="IPR036277">
    <property type="entry name" value="SMC_hinge_sf"/>
</dbReference>
<dbReference type="Gene3D" id="3.40.50.300">
    <property type="entry name" value="P-loop containing nucleotide triphosphate hydrolases"/>
    <property type="match status" value="2"/>
</dbReference>
<dbReference type="SUPFAM" id="SSF75553">
    <property type="entry name" value="Smc hinge domain"/>
    <property type="match status" value="1"/>
</dbReference>
<feature type="coiled-coil region" evidence="4">
    <location>
        <begin position="1017"/>
        <end position="1068"/>
    </location>
</feature>
<feature type="coiled-coil region" evidence="4">
    <location>
        <begin position="294"/>
        <end position="380"/>
    </location>
</feature>
<feature type="coiled-coil region" evidence="4">
    <location>
        <begin position="765"/>
        <end position="806"/>
    </location>
</feature>
<dbReference type="InterPro" id="IPR003395">
    <property type="entry name" value="RecF/RecN/SMC_N"/>
</dbReference>
<evidence type="ECO:0000256" key="4">
    <source>
        <dbReference type="SAM" id="Coils"/>
    </source>
</evidence>
<dbReference type="InterPro" id="IPR024704">
    <property type="entry name" value="SMC"/>
</dbReference>
<sequence>MPAEEGKNSKDYRFQIRSLVLNNFKSFKGSHYIGPFTEKYTAIVGPNGGGKSSVVDAIMFALGASGPLYDYKVLVHKSDGERHDQVHRDMEVTLEIYDATERKPIMIKRGIRSSGHIEFSVDGDSVSRKEFQQFVHKTLNIPLHCIESILSQQGRLETTPIIRGGMELTKYLEKISGSYEYKREYEEVEEKTNNTKQATFEISKRLYDIRKQRNKLKQIESYVNVKESTAVIEERETVAEQIEDCELLLTHKEIKGLKDELSVIDKSMNDSVEHKDGQQSSKIITAIRKMLLDKITTSKNMRILEDKYREIENKATSFQTELEAKISKIKHNTLKLKAIDGLIEKHNAIIKRNKENKRELDTKIEKLKSSLIEIEKKEEEMFKTEVGKKDKKLKSKYFEIKGQVQEKTAQMQFDISAEARMLERINMIIMMKNSKCEDMKRKIQEIDFKLNNTVENQREEYKAIEKLKGDLTELTISVNQDKNTKDEQATALMNLEKQSLILKGEVLTFEEEKQTRKEERRIKEALEQLRKDEKGYYGFFYELVNPIQSKYQIAIKVALQSALRLLVVDTVETSKRVDQYLTEKGLYLECLILNRIPQENQFNNIHSKRRKLEGRGHMIVDVVDCDKNIEGLENALKYFCGDKVVCLENMGGCTDALNLSQKGFKRVITLDGTSLSNGMFKGGHHSNIFDKDLGKPKHDKELKLKKEKLAEILEKIHRTKEEKGSIEESIILGTKEMISKETQIKILEEGLESQRKVDTDREFNAKKLNDELEVLTAELKENIAERKERIKRLNSLQKDLHKIESQAFADFCDQNGFKDIGEFEGVNIKIFEENSRQKQSLLENISKIQLQIEQLGIEQSNQANEVLSKEKEEINRALEKDQNEKDEIEQRMGDIKESFDDTQKELQEGKKAFENEERNLEKAQNELESVKKRTQELSKIFNETKYKLRSAYFKFLKQLVIKGSITDKKAERAFKKVELESSVKSFLKSIEELDYEISSGVNIDFDRSSENVIKTRIAELKKDLQAKEKSIEDYERVSMLAPECKRELGELKDRITELRSKNDEEEQGGKESLDRLRELRNLRTVTLQDIISMLDRRVSPIYQYLTKKNEMVFGTSTIMVENKQDPFNGSINFIANPPGKRNVYDIQQLSSGEKTMALLSFIFALIKYQDLPFIIFDEADAHLDDNHIGRVVEYIKTRLQKQCIFVSHKSLTIESSDSLIGITFDISQRTSQAFSLDLRE</sequence>
<dbReference type="Pfam" id="PF02463">
    <property type="entry name" value="SMC_N"/>
    <property type="match status" value="2"/>
</dbReference>
<dbReference type="SUPFAM" id="SSF52540">
    <property type="entry name" value="P-loop containing nucleoside triphosphate hydrolases"/>
    <property type="match status" value="2"/>
</dbReference>
<comment type="subcellular location">
    <subcellularLocation>
        <location evidence="1 3">Nucleus</location>
    </subcellularLocation>
</comment>
<keyword evidence="3" id="KW-0539">Nucleus</keyword>
<dbReference type="GO" id="GO:0051276">
    <property type="term" value="P:chromosome organization"/>
    <property type="evidence" value="ECO:0007669"/>
    <property type="project" value="InterPro"/>
</dbReference>
<accession>A0AAD1UFP2</accession>
<dbReference type="SMART" id="SM00968">
    <property type="entry name" value="SMC_hinge"/>
    <property type="match status" value="1"/>
</dbReference>
<evidence type="ECO:0000313" key="7">
    <source>
        <dbReference type="Proteomes" id="UP001295684"/>
    </source>
</evidence>
<evidence type="ECO:0000313" key="6">
    <source>
        <dbReference type="EMBL" id="CAI2368483.1"/>
    </source>
</evidence>
<dbReference type="AlphaFoldDB" id="A0AAD1UFP2"/>
<protein>
    <recommendedName>
        <fullName evidence="3">Structural maintenance of chromosomes protein</fullName>
    </recommendedName>
</protein>
<reference evidence="6" key="1">
    <citation type="submission" date="2023-07" db="EMBL/GenBank/DDBJ databases">
        <authorList>
            <consortium name="AG Swart"/>
            <person name="Singh M."/>
            <person name="Singh A."/>
            <person name="Seah K."/>
            <person name="Emmerich C."/>
        </authorList>
    </citation>
    <scope>NUCLEOTIDE SEQUENCE</scope>
    <source>
        <strain evidence="6">DP1</strain>
    </source>
</reference>
<feature type="domain" description="SMC hinge" evidence="5">
    <location>
        <begin position="534"/>
        <end position="657"/>
    </location>
</feature>
<comment type="similarity">
    <text evidence="3">Belongs to the SMC family.</text>
</comment>
<keyword evidence="7" id="KW-1185">Reference proteome</keyword>
<dbReference type="Gene3D" id="1.20.1060.20">
    <property type="match status" value="1"/>
</dbReference>
<dbReference type="GO" id="GO:0005634">
    <property type="term" value="C:nucleus"/>
    <property type="evidence" value="ECO:0007669"/>
    <property type="project" value="UniProtKB-SubCell"/>
</dbReference>
<dbReference type="PANTHER" id="PTHR18937">
    <property type="entry name" value="STRUCTURAL MAINTENANCE OF CHROMOSOMES SMC FAMILY MEMBER"/>
    <property type="match status" value="1"/>
</dbReference>
<evidence type="ECO:0000256" key="3">
    <source>
        <dbReference type="PIRNR" id="PIRNR005719"/>
    </source>
</evidence>
<dbReference type="PIRSF" id="PIRSF005719">
    <property type="entry name" value="SMC"/>
    <property type="match status" value="1"/>
</dbReference>
<dbReference type="InterPro" id="IPR010935">
    <property type="entry name" value="SMC_hinge"/>
</dbReference>
<keyword evidence="2 4" id="KW-0175">Coiled coil</keyword>
<dbReference type="Proteomes" id="UP001295684">
    <property type="component" value="Unassembled WGS sequence"/>
</dbReference>
<evidence type="ECO:0000259" key="5">
    <source>
        <dbReference type="SMART" id="SM00968"/>
    </source>
</evidence>
<comment type="caution">
    <text evidence="6">The sequence shown here is derived from an EMBL/GenBank/DDBJ whole genome shotgun (WGS) entry which is preliminary data.</text>
</comment>
<evidence type="ECO:0000256" key="1">
    <source>
        <dbReference type="ARBA" id="ARBA00004123"/>
    </source>
</evidence>
<organism evidence="6 7">
    <name type="scientific">Euplotes crassus</name>
    <dbReference type="NCBI Taxonomy" id="5936"/>
    <lineage>
        <taxon>Eukaryota</taxon>
        <taxon>Sar</taxon>
        <taxon>Alveolata</taxon>
        <taxon>Ciliophora</taxon>
        <taxon>Intramacronucleata</taxon>
        <taxon>Spirotrichea</taxon>
        <taxon>Hypotrichia</taxon>
        <taxon>Euplotida</taxon>
        <taxon>Euplotidae</taxon>
        <taxon>Moneuplotes</taxon>
    </lineage>
</organism>